<dbReference type="InterPro" id="IPR018247">
    <property type="entry name" value="EF_Hand_1_Ca_BS"/>
</dbReference>
<sequence>MDNDGRISKCELRRIVKATGGWFSGWKVSGGIKSADTDGNGFVDGYEIENLIHFAQKEMGLVSDGISGGSSLQL</sequence>
<dbReference type="AlphaFoldDB" id="A0AAD8L6H2"/>
<evidence type="ECO:0000256" key="1">
    <source>
        <dbReference type="ARBA" id="ARBA00022837"/>
    </source>
</evidence>
<evidence type="ECO:0000313" key="3">
    <source>
        <dbReference type="EMBL" id="KAK1433506.1"/>
    </source>
</evidence>
<dbReference type="Proteomes" id="UP001229421">
    <property type="component" value="Unassembled WGS sequence"/>
</dbReference>
<feature type="domain" description="EF-hand" evidence="2">
    <location>
        <begin position="32"/>
        <end position="58"/>
    </location>
</feature>
<proteinExistence type="predicted"/>
<accession>A0AAD8L6H2</accession>
<dbReference type="InterPro" id="IPR002048">
    <property type="entry name" value="EF_hand_dom"/>
</dbReference>
<keyword evidence="4" id="KW-1185">Reference proteome</keyword>
<dbReference type="InterPro" id="IPR011992">
    <property type="entry name" value="EF-hand-dom_pair"/>
</dbReference>
<comment type="caution">
    <text evidence="3">The sequence shown here is derived from an EMBL/GenBank/DDBJ whole genome shotgun (WGS) entry which is preliminary data.</text>
</comment>
<dbReference type="SUPFAM" id="SSF47473">
    <property type="entry name" value="EF-hand"/>
    <property type="match status" value="1"/>
</dbReference>
<dbReference type="EMBL" id="JAUHHV010000002">
    <property type="protein sequence ID" value="KAK1433506.1"/>
    <property type="molecule type" value="Genomic_DNA"/>
</dbReference>
<evidence type="ECO:0000259" key="2">
    <source>
        <dbReference type="PROSITE" id="PS50222"/>
    </source>
</evidence>
<reference evidence="3" key="1">
    <citation type="journal article" date="2023" name="bioRxiv">
        <title>Improved chromosome-level genome assembly for marigold (Tagetes erecta).</title>
        <authorList>
            <person name="Jiang F."/>
            <person name="Yuan L."/>
            <person name="Wang S."/>
            <person name="Wang H."/>
            <person name="Xu D."/>
            <person name="Wang A."/>
            <person name="Fan W."/>
        </authorList>
    </citation>
    <scope>NUCLEOTIDE SEQUENCE</scope>
    <source>
        <strain evidence="3">WSJ</strain>
        <tissue evidence="3">Leaf</tissue>
    </source>
</reference>
<dbReference type="Gene3D" id="1.10.238.10">
    <property type="entry name" value="EF-hand"/>
    <property type="match status" value="1"/>
</dbReference>
<keyword evidence="1" id="KW-0106">Calcium</keyword>
<feature type="domain" description="EF-hand" evidence="2">
    <location>
        <begin position="1"/>
        <end position="22"/>
    </location>
</feature>
<gene>
    <name evidence="3" type="ORF">QVD17_10417</name>
</gene>
<dbReference type="PROSITE" id="PS00018">
    <property type="entry name" value="EF_HAND_1"/>
    <property type="match status" value="1"/>
</dbReference>
<dbReference type="PROSITE" id="PS50222">
    <property type="entry name" value="EF_HAND_2"/>
    <property type="match status" value="2"/>
</dbReference>
<organism evidence="3 4">
    <name type="scientific">Tagetes erecta</name>
    <name type="common">African marigold</name>
    <dbReference type="NCBI Taxonomy" id="13708"/>
    <lineage>
        <taxon>Eukaryota</taxon>
        <taxon>Viridiplantae</taxon>
        <taxon>Streptophyta</taxon>
        <taxon>Embryophyta</taxon>
        <taxon>Tracheophyta</taxon>
        <taxon>Spermatophyta</taxon>
        <taxon>Magnoliopsida</taxon>
        <taxon>eudicotyledons</taxon>
        <taxon>Gunneridae</taxon>
        <taxon>Pentapetalae</taxon>
        <taxon>asterids</taxon>
        <taxon>campanulids</taxon>
        <taxon>Asterales</taxon>
        <taxon>Asteraceae</taxon>
        <taxon>Asteroideae</taxon>
        <taxon>Heliantheae alliance</taxon>
        <taxon>Tageteae</taxon>
        <taxon>Tagetes</taxon>
    </lineage>
</organism>
<dbReference type="Pfam" id="PF13202">
    <property type="entry name" value="EF-hand_5"/>
    <property type="match status" value="1"/>
</dbReference>
<name>A0AAD8L6H2_TARER</name>
<evidence type="ECO:0000313" key="4">
    <source>
        <dbReference type="Proteomes" id="UP001229421"/>
    </source>
</evidence>
<protein>
    <recommendedName>
        <fullName evidence="2">EF-hand domain-containing protein</fullName>
    </recommendedName>
</protein>
<dbReference type="GO" id="GO:0005509">
    <property type="term" value="F:calcium ion binding"/>
    <property type="evidence" value="ECO:0007669"/>
    <property type="project" value="InterPro"/>
</dbReference>